<dbReference type="AlphaFoldDB" id="A0A1M5THK2"/>
<dbReference type="GO" id="GO:0005829">
    <property type="term" value="C:cytosol"/>
    <property type="evidence" value="ECO:0007669"/>
    <property type="project" value="TreeGrafter"/>
</dbReference>
<organism evidence="2 3">
    <name type="scientific">Clostridium grantii DSM 8605</name>
    <dbReference type="NCBI Taxonomy" id="1121316"/>
    <lineage>
        <taxon>Bacteria</taxon>
        <taxon>Bacillati</taxon>
        <taxon>Bacillota</taxon>
        <taxon>Clostridia</taxon>
        <taxon>Eubacteriales</taxon>
        <taxon>Clostridiaceae</taxon>
        <taxon>Clostridium</taxon>
    </lineage>
</organism>
<feature type="domain" description="Gcp-like" evidence="1">
    <location>
        <begin position="23"/>
        <end position="227"/>
    </location>
</feature>
<dbReference type="PANTHER" id="PTHR11735">
    <property type="entry name" value="TRNA N6-ADENOSINE THREONYLCARBAMOYLTRANSFERASE"/>
    <property type="match status" value="1"/>
</dbReference>
<dbReference type="Proteomes" id="UP000184447">
    <property type="component" value="Unassembled WGS sequence"/>
</dbReference>
<evidence type="ECO:0000313" key="3">
    <source>
        <dbReference type="Proteomes" id="UP000184447"/>
    </source>
</evidence>
<reference evidence="2 3" key="1">
    <citation type="submission" date="2016-11" db="EMBL/GenBank/DDBJ databases">
        <authorList>
            <person name="Jaros S."/>
            <person name="Januszkiewicz K."/>
            <person name="Wedrychowicz H."/>
        </authorList>
    </citation>
    <scope>NUCLEOTIDE SEQUENCE [LARGE SCALE GENOMIC DNA]</scope>
    <source>
        <strain evidence="2 3">DSM 8605</strain>
    </source>
</reference>
<dbReference type="Gene3D" id="3.30.420.40">
    <property type="match status" value="2"/>
</dbReference>
<proteinExistence type="predicted"/>
<dbReference type="CDD" id="cd24032">
    <property type="entry name" value="ASKHA_NBD_TsaB"/>
    <property type="match status" value="1"/>
</dbReference>
<name>A0A1M5THK2_9CLOT</name>
<dbReference type="OrthoDB" id="9784166at2"/>
<protein>
    <submittedName>
        <fullName evidence="2">tRNA threonylcarbamoyl adenosine modification protein YeaZ</fullName>
    </submittedName>
</protein>
<dbReference type="Pfam" id="PF00814">
    <property type="entry name" value="TsaD"/>
    <property type="match status" value="1"/>
</dbReference>
<sequence>MKVISVDSSTTSATCAIVEDHKLLGEIIYNDKKQHSIILMSQIDTLLTNLGLNINDIDGFVVSKGPGSFTGLRIGMATIKGLAQPLNKPVIAVSSLDALAYNMAYSNGIICPILDALRDNVYTALYQYKGEELIKLTDYMAIHIDELIELINLKKETRVTFIGDAVPKFKEKLYNSFNDTYFAPSHLNSTKASSLGELGIKKLLKGEQDDIFAVAPIYLRKSQAEREYDNKMEMKKNASN</sequence>
<evidence type="ECO:0000259" key="1">
    <source>
        <dbReference type="Pfam" id="PF00814"/>
    </source>
</evidence>
<dbReference type="InterPro" id="IPR000905">
    <property type="entry name" value="Gcp-like_dom"/>
</dbReference>
<evidence type="ECO:0000313" key="2">
    <source>
        <dbReference type="EMBL" id="SHH50169.1"/>
    </source>
</evidence>
<gene>
    <name evidence="2" type="ORF">SAMN02745207_01304</name>
</gene>
<dbReference type="STRING" id="1121316.SAMN02745207_01304"/>
<keyword evidence="3" id="KW-1185">Reference proteome</keyword>
<dbReference type="EMBL" id="FQXM01000006">
    <property type="protein sequence ID" value="SHH50169.1"/>
    <property type="molecule type" value="Genomic_DNA"/>
</dbReference>
<dbReference type="PANTHER" id="PTHR11735:SF11">
    <property type="entry name" value="TRNA THREONYLCARBAMOYLADENOSINE BIOSYNTHESIS PROTEIN TSAB"/>
    <property type="match status" value="1"/>
</dbReference>
<accession>A0A1M5THK2</accession>
<dbReference type="NCBIfam" id="TIGR03725">
    <property type="entry name" value="T6A_YeaZ"/>
    <property type="match status" value="1"/>
</dbReference>
<dbReference type="GO" id="GO:0002949">
    <property type="term" value="P:tRNA threonylcarbamoyladenosine modification"/>
    <property type="evidence" value="ECO:0007669"/>
    <property type="project" value="InterPro"/>
</dbReference>
<dbReference type="SUPFAM" id="SSF53067">
    <property type="entry name" value="Actin-like ATPase domain"/>
    <property type="match status" value="2"/>
</dbReference>
<dbReference type="RefSeq" id="WP_073337629.1">
    <property type="nucleotide sequence ID" value="NZ_FQXM01000006.1"/>
</dbReference>
<dbReference type="InterPro" id="IPR043129">
    <property type="entry name" value="ATPase_NBD"/>
</dbReference>
<dbReference type="InterPro" id="IPR022496">
    <property type="entry name" value="T6A_TsaB"/>
</dbReference>